<dbReference type="AlphaFoldDB" id="A0A0K8S2I2"/>
<feature type="transmembrane region" description="Helical" evidence="8">
    <location>
        <begin position="83"/>
        <end position="101"/>
    </location>
</feature>
<comment type="pathway">
    <text evidence="2">Glycolipid biosynthesis; glycosylphosphatidylinositol-anchor biosynthesis.</text>
</comment>
<reference evidence="9" key="1">
    <citation type="journal article" date="2015" name="Toxicon">
        <title>The transcriptomic and proteomic basis for the evolution of a novel venom phenotype within the Timber Rattlesnake (Crotalus horridus).</title>
        <authorList>
            <person name="Rokyta D.R."/>
            <person name="Wray K.P."/>
            <person name="McGivern J.J."/>
            <person name="Margres M.J."/>
        </authorList>
    </citation>
    <scope>NUCLEOTIDE SEQUENCE</scope>
    <source>
        <strain evidence="9">Type B</strain>
        <tissue evidence="9">Venom gland</tissue>
    </source>
</reference>
<evidence type="ECO:0000256" key="1">
    <source>
        <dbReference type="ARBA" id="ARBA00004477"/>
    </source>
</evidence>
<dbReference type="UniPathway" id="UPA00196"/>
<protein>
    <submittedName>
        <fullName evidence="9">Phosphatidylinositol-glycan biosynthesis class F protein</fullName>
    </submittedName>
</protein>
<evidence type="ECO:0000256" key="8">
    <source>
        <dbReference type="SAM" id="Phobius"/>
    </source>
</evidence>
<evidence type="ECO:0000256" key="3">
    <source>
        <dbReference type="ARBA" id="ARBA00022502"/>
    </source>
</evidence>
<dbReference type="InterPro" id="IPR009580">
    <property type="entry name" value="GPI_biosynthesis_protein_Pig-F"/>
</dbReference>
<sequence length="219" mass="25101">MKDTEIKRLLTANVICIFSVIVTTIVPSLFLKNFSILDTHLTWLCICSASVGIINIILHMIFKPYLSTRRYSLAHKVTRFVRCCVYFFISCILFHGIIVLYGAPLLESVWETFLFAVLLSTFTTLPCLCLLGPHFQIWLRVFSKNGAMSIWDNNLQITTICSVVGAWLGAFPIPLDWDRPWQVWPISCSLGATFGYVAGLFIASLWIYWNRKQLTYKSR</sequence>
<evidence type="ECO:0000256" key="7">
    <source>
        <dbReference type="ARBA" id="ARBA00023136"/>
    </source>
</evidence>
<feature type="transmembrane region" description="Helical" evidence="8">
    <location>
        <begin position="9"/>
        <end position="29"/>
    </location>
</feature>
<feature type="transmembrane region" description="Helical" evidence="8">
    <location>
        <begin position="181"/>
        <end position="209"/>
    </location>
</feature>
<keyword evidence="4 8" id="KW-0812">Transmembrane</keyword>
<accession>A0A0K8S2I2</accession>
<organism evidence="9">
    <name type="scientific">Crotalus horridus</name>
    <name type="common">Timber rattlesnake</name>
    <dbReference type="NCBI Taxonomy" id="35024"/>
    <lineage>
        <taxon>Eukaryota</taxon>
        <taxon>Metazoa</taxon>
        <taxon>Chordata</taxon>
        <taxon>Craniata</taxon>
        <taxon>Vertebrata</taxon>
        <taxon>Euteleostomi</taxon>
        <taxon>Lepidosauria</taxon>
        <taxon>Squamata</taxon>
        <taxon>Bifurcata</taxon>
        <taxon>Unidentata</taxon>
        <taxon>Episquamata</taxon>
        <taxon>Toxicofera</taxon>
        <taxon>Serpentes</taxon>
        <taxon>Colubroidea</taxon>
        <taxon>Viperidae</taxon>
        <taxon>Crotalinae</taxon>
        <taxon>Crotalus</taxon>
    </lineage>
</organism>
<dbReference type="EMBL" id="GBKD01000259">
    <property type="protein sequence ID" value="JAG47359.1"/>
    <property type="molecule type" value="Transcribed_RNA"/>
</dbReference>
<keyword evidence="5" id="KW-0256">Endoplasmic reticulum</keyword>
<dbReference type="GO" id="GO:0006506">
    <property type="term" value="P:GPI anchor biosynthetic process"/>
    <property type="evidence" value="ECO:0007669"/>
    <property type="project" value="UniProtKB-UniPathway"/>
</dbReference>
<evidence type="ECO:0000256" key="2">
    <source>
        <dbReference type="ARBA" id="ARBA00004687"/>
    </source>
</evidence>
<evidence type="ECO:0000313" key="9">
    <source>
        <dbReference type="EMBL" id="JAG47359.1"/>
    </source>
</evidence>
<name>A0A0K8S2I2_CROHD</name>
<comment type="subcellular location">
    <subcellularLocation>
        <location evidence="1">Endoplasmic reticulum membrane</location>
        <topology evidence="1">Multi-pass membrane protein</topology>
    </subcellularLocation>
</comment>
<dbReference type="Pfam" id="PF06699">
    <property type="entry name" value="PIG-F"/>
    <property type="match status" value="1"/>
</dbReference>
<evidence type="ECO:0000256" key="5">
    <source>
        <dbReference type="ARBA" id="ARBA00022824"/>
    </source>
</evidence>
<keyword evidence="6 8" id="KW-1133">Transmembrane helix</keyword>
<proteinExistence type="predicted"/>
<dbReference type="GO" id="GO:0005789">
    <property type="term" value="C:endoplasmic reticulum membrane"/>
    <property type="evidence" value="ECO:0007669"/>
    <property type="project" value="UniProtKB-SubCell"/>
</dbReference>
<feature type="transmembrane region" description="Helical" evidence="8">
    <location>
        <begin position="41"/>
        <end position="62"/>
    </location>
</feature>
<feature type="transmembrane region" description="Helical" evidence="8">
    <location>
        <begin position="113"/>
        <end position="133"/>
    </location>
</feature>
<evidence type="ECO:0000256" key="4">
    <source>
        <dbReference type="ARBA" id="ARBA00022692"/>
    </source>
</evidence>
<feature type="transmembrane region" description="Helical" evidence="8">
    <location>
        <begin position="154"/>
        <end position="175"/>
    </location>
</feature>
<keyword evidence="3" id="KW-0337">GPI-anchor biosynthesis</keyword>
<keyword evidence="7 8" id="KW-0472">Membrane</keyword>
<evidence type="ECO:0000256" key="6">
    <source>
        <dbReference type="ARBA" id="ARBA00022989"/>
    </source>
</evidence>